<proteinExistence type="predicted"/>
<accession>A0ABX3J1D6</accession>
<name>A0ABX3J1D6_9PSEU</name>
<evidence type="ECO:0000313" key="1">
    <source>
        <dbReference type="EMBL" id="OOC00873.1"/>
    </source>
</evidence>
<dbReference type="EMBL" id="MUXN01000036">
    <property type="protein sequence ID" value="OOC00873.1"/>
    <property type="molecule type" value="Genomic_DNA"/>
</dbReference>
<dbReference type="Proteomes" id="UP000188551">
    <property type="component" value="Unassembled WGS sequence"/>
</dbReference>
<comment type="caution">
    <text evidence="1">The sequence shown here is derived from an EMBL/GenBank/DDBJ whole genome shotgun (WGS) entry which is preliminary data.</text>
</comment>
<keyword evidence="2" id="KW-1185">Reference proteome</keyword>
<gene>
    <name evidence="1" type="ORF">B0293_41075</name>
</gene>
<organism evidence="1 2">
    <name type="scientific">Amycolatopsis azurea DSM 43854</name>
    <dbReference type="NCBI Taxonomy" id="1238180"/>
    <lineage>
        <taxon>Bacteria</taxon>
        <taxon>Bacillati</taxon>
        <taxon>Actinomycetota</taxon>
        <taxon>Actinomycetes</taxon>
        <taxon>Pseudonocardiales</taxon>
        <taxon>Pseudonocardiaceae</taxon>
        <taxon>Amycolatopsis</taxon>
    </lineage>
</organism>
<evidence type="ECO:0000313" key="2">
    <source>
        <dbReference type="Proteomes" id="UP000188551"/>
    </source>
</evidence>
<evidence type="ECO:0008006" key="3">
    <source>
        <dbReference type="Google" id="ProtNLM"/>
    </source>
</evidence>
<sequence length="46" mass="4929">MEIGAHAGMVGIRDTKQRELPDAARPLLVVPDASFTALLQKLGRQG</sequence>
<reference evidence="1 2" key="1">
    <citation type="submission" date="2017-02" db="EMBL/GenBank/DDBJ databases">
        <title>Amycolatopsis azurea DSM 43854 draft genome.</title>
        <authorList>
            <person name="Mayilraj S."/>
        </authorList>
    </citation>
    <scope>NUCLEOTIDE SEQUENCE [LARGE SCALE GENOMIC DNA]</scope>
    <source>
        <strain evidence="1 2">DSM 43854</strain>
    </source>
</reference>
<protein>
    <recommendedName>
        <fullName evidence="3">DUF397 domain-containing protein</fullName>
    </recommendedName>
</protein>